<dbReference type="PRINTS" id="PR00111">
    <property type="entry name" value="ABHYDROLASE"/>
</dbReference>
<dbReference type="InterPro" id="IPR000073">
    <property type="entry name" value="AB_hydrolase_1"/>
</dbReference>
<dbReference type="InterPro" id="IPR050471">
    <property type="entry name" value="AB_hydrolase"/>
</dbReference>
<dbReference type="OrthoDB" id="9804723at2"/>
<evidence type="ECO:0000259" key="3">
    <source>
        <dbReference type="Pfam" id="PF00561"/>
    </source>
</evidence>
<dbReference type="AlphaFoldDB" id="A0A4R6X925"/>
<comment type="function">
    <text evidence="2">Involved in pyrimidine catabolism. May facilitate the hydrolysis of carbamate, a reaction that can also occur spontaneously.</text>
</comment>
<dbReference type="Pfam" id="PF00561">
    <property type="entry name" value="Abhydrolase_1"/>
    <property type="match status" value="1"/>
</dbReference>
<dbReference type="Proteomes" id="UP000295729">
    <property type="component" value="Unassembled WGS sequence"/>
</dbReference>
<keyword evidence="5" id="KW-1185">Reference proteome</keyword>
<evidence type="ECO:0000256" key="1">
    <source>
        <dbReference type="ARBA" id="ARBA00022801"/>
    </source>
</evidence>
<comment type="similarity">
    <text evidence="2">Belongs to the AB hydrolase superfamily. Hydrolase RutD family.</text>
</comment>
<protein>
    <recommendedName>
        <fullName evidence="2">Putative carbamate hydrolase RutD</fullName>
        <ecNumber evidence="2">3.5.1.-</ecNumber>
    </recommendedName>
    <alternativeName>
        <fullName evidence="2">Aminohydrolase</fullName>
    </alternativeName>
</protein>
<dbReference type="SUPFAM" id="SSF53474">
    <property type="entry name" value="alpha/beta-Hydrolases"/>
    <property type="match status" value="1"/>
</dbReference>
<keyword evidence="1 2" id="KW-0378">Hydrolase</keyword>
<dbReference type="EC" id="3.5.1.-" evidence="2"/>
<reference evidence="4 5" key="1">
    <citation type="submission" date="2019-03" db="EMBL/GenBank/DDBJ databases">
        <title>Genomic Encyclopedia of Type Strains, Phase IV (KMG-IV): sequencing the most valuable type-strain genomes for metagenomic binning, comparative biology and taxonomic classification.</title>
        <authorList>
            <person name="Goeker M."/>
        </authorList>
    </citation>
    <scope>NUCLEOTIDE SEQUENCE [LARGE SCALE GENOMIC DNA]</scope>
    <source>
        <strain evidence="4 5">DSM 5604</strain>
    </source>
</reference>
<dbReference type="RefSeq" id="WP_133560218.1">
    <property type="nucleotide sequence ID" value="NZ_SNZA01000001.1"/>
</dbReference>
<evidence type="ECO:0000256" key="2">
    <source>
        <dbReference type="HAMAP-Rule" id="MF_00832"/>
    </source>
</evidence>
<dbReference type="PANTHER" id="PTHR43433:SF5">
    <property type="entry name" value="AB HYDROLASE-1 DOMAIN-CONTAINING PROTEIN"/>
    <property type="match status" value="1"/>
</dbReference>
<name>A0A4R6X925_9GAMM</name>
<accession>A0A4R6X925</accession>
<feature type="domain" description="AB hydrolase-1" evidence="3">
    <location>
        <begin position="14"/>
        <end position="238"/>
    </location>
</feature>
<evidence type="ECO:0000313" key="4">
    <source>
        <dbReference type="EMBL" id="TDR15616.1"/>
    </source>
</evidence>
<dbReference type="Gene3D" id="3.40.50.1820">
    <property type="entry name" value="alpha/beta hydrolase"/>
    <property type="match status" value="1"/>
</dbReference>
<comment type="catalytic activity">
    <reaction evidence="2">
        <text>carbamate + 2 H(+) = NH4(+) + CO2</text>
        <dbReference type="Rhea" id="RHEA:15649"/>
        <dbReference type="ChEBI" id="CHEBI:13941"/>
        <dbReference type="ChEBI" id="CHEBI:15378"/>
        <dbReference type="ChEBI" id="CHEBI:16526"/>
        <dbReference type="ChEBI" id="CHEBI:28938"/>
    </reaction>
</comment>
<dbReference type="HAMAP" id="MF_00832">
    <property type="entry name" value="RutD"/>
    <property type="match status" value="1"/>
</dbReference>
<gene>
    <name evidence="2" type="primary">rutD</name>
    <name evidence="4" type="ORF">C8D85_0990</name>
</gene>
<comment type="caution">
    <text evidence="4">The sequence shown here is derived from an EMBL/GenBank/DDBJ whole genome shotgun (WGS) entry which is preliminary data.</text>
</comment>
<sequence length="258" mass="28572">MYYEIHGDASHSEAVLLSSGLGGSHQYWQAQVPELAKRFKVVIYDQYGTGKSAGVLPHGYKIADMAAEIETVMAQSRTERAHIIGHALGGLIGLQLALQSPEKVASLLLINAWDKTDEHTKRCFDIRKSILKQAGLEVYLKAQPLFLYPSEWMKSNRALLDRELDHLLSSGFSEDNLLARIAAIEAFDVSQSLQELACPVGLVASKDDLLVPYSCSLELDKKLTQSSLYVLEHGGHGCNVTEPEAFNHILETFYDALR</sequence>
<dbReference type="NCBIfam" id="TIGR03611">
    <property type="entry name" value="RutD"/>
    <property type="match status" value="1"/>
</dbReference>
<dbReference type="EMBL" id="SNZA01000001">
    <property type="protein sequence ID" value="TDR15616.1"/>
    <property type="molecule type" value="Genomic_DNA"/>
</dbReference>
<proteinExistence type="inferred from homology"/>
<dbReference type="InterPro" id="IPR019913">
    <property type="entry name" value="Pyrimidine_utilisation_RutD"/>
</dbReference>
<dbReference type="GO" id="GO:0019740">
    <property type="term" value="P:nitrogen utilization"/>
    <property type="evidence" value="ECO:0007669"/>
    <property type="project" value="UniProtKB-UniRule"/>
</dbReference>
<dbReference type="GO" id="GO:0016811">
    <property type="term" value="F:hydrolase activity, acting on carbon-nitrogen (but not peptide) bonds, in linear amides"/>
    <property type="evidence" value="ECO:0007669"/>
    <property type="project" value="InterPro"/>
</dbReference>
<dbReference type="InterPro" id="IPR029058">
    <property type="entry name" value="AB_hydrolase_fold"/>
</dbReference>
<organism evidence="4 5">
    <name type="scientific">Marinomonas communis</name>
    <dbReference type="NCBI Taxonomy" id="28254"/>
    <lineage>
        <taxon>Bacteria</taxon>
        <taxon>Pseudomonadati</taxon>
        <taxon>Pseudomonadota</taxon>
        <taxon>Gammaproteobacteria</taxon>
        <taxon>Oceanospirillales</taxon>
        <taxon>Oceanospirillaceae</taxon>
        <taxon>Marinomonas</taxon>
    </lineage>
</organism>
<evidence type="ECO:0000313" key="5">
    <source>
        <dbReference type="Proteomes" id="UP000295729"/>
    </source>
</evidence>
<dbReference type="GO" id="GO:0006212">
    <property type="term" value="P:uracil catabolic process"/>
    <property type="evidence" value="ECO:0007669"/>
    <property type="project" value="UniProtKB-UniRule"/>
</dbReference>
<dbReference type="PANTHER" id="PTHR43433">
    <property type="entry name" value="HYDROLASE, ALPHA/BETA FOLD FAMILY PROTEIN"/>
    <property type="match status" value="1"/>
</dbReference>